<name>A0A4D4N3E0_STRAX</name>
<dbReference type="GO" id="GO:0006355">
    <property type="term" value="P:regulation of DNA-templated transcription"/>
    <property type="evidence" value="ECO:0007669"/>
    <property type="project" value="TreeGrafter"/>
</dbReference>
<dbReference type="Pfam" id="PF01965">
    <property type="entry name" value="DJ-1_PfpI"/>
    <property type="match status" value="1"/>
</dbReference>
<evidence type="ECO:0000313" key="2">
    <source>
        <dbReference type="EMBL" id="GDY61392.1"/>
    </source>
</evidence>
<dbReference type="CDD" id="cd03139">
    <property type="entry name" value="GATase1_PfpI_2"/>
    <property type="match status" value="1"/>
</dbReference>
<gene>
    <name evidence="2" type="ORF">SAV14893_007850</name>
    <name evidence="3" type="ORF">SAV31267_079990</name>
</gene>
<reference evidence="3 4" key="1">
    <citation type="submission" date="2019-04" db="EMBL/GenBank/DDBJ databases">
        <title>Draft genome sequences of Streptomyces avermitilis ATCC 31267.</title>
        <authorList>
            <person name="Komaki H."/>
            <person name="Tamura T."/>
            <person name="Hosoyama A."/>
        </authorList>
    </citation>
    <scope>NUCLEOTIDE SEQUENCE [LARGE SCALE GENOMIC DNA]</scope>
    <source>
        <strain evidence="3 4">ATCC 31267</strain>
    </source>
</reference>
<dbReference type="SUPFAM" id="SSF52317">
    <property type="entry name" value="Class I glutamine amidotransferase-like"/>
    <property type="match status" value="1"/>
</dbReference>
<dbReference type="PANTHER" id="PTHR43130:SF2">
    <property type="entry name" value="DJ-1_PFPI DOMAIN-CONTAINING PROTEIN"/>
    <property type="match status" value="1"/>
</dbReference>
<feature type="domain" description="DJ-1/PfpI" evidence="1">
    <location>
        <begin position="7"/>
        <end position="167"/>
    </location>
</feature>
<sequence>MEGNPMQIAIVLYDRFTALDAVGPYEILGRLPGAETVFVAERTGPVRADTGALALTADKSLAEVPSPDLVVVPGGPGQTAQMENGVLLDWLRAADASSTWTTSVCTGSLLLAAAGLLKGRRATSHWLALDLLDRFGAAPTGERVVFDGKYVTAAGVSSGIDMGLALLGRIAGDEHAQAVQLLTEYDPQPPYDAGSPQKAPAHLVEEFRTSSRFILT</sequence>
<dbReference type="InterPro" id="IPR052158">
    <property type="entry name" value="INH-QAR"/>
</dbReference>
<dbReference type="InterPro" id="IPR002818">
    <property type="entry name" value="DJ-1/PfpI"/>
</dbReference>
<dbReference type="AlphaFoldDB" id="A0A4D4N3E0"/>
<evidence type="ECO:0000313" key="3">
    <source>
        <dbReference type="EMBL" id="GDY78514.1"/>
    </source>
</evidence>
<keyword evidence="3" id="KW-0808">Transferase</keyword>
<comment type="caution">
    <text evidence="3">The sequence shown here is derived from an EMBL/GenBank/DDBJ whole genome shotgun (WGS) entry which is preliminary data.</text>
</comment>
<dbReference type="InterPro" id="IPR029062">
    <property type="entry name" value="Class_I_gatase-like"/>
</dbReference>
<dbReference type="GO" id="GO:0016740">
    <property type="term" value="F:transferase activity"/>
    <property type="evidence" value="ECO:0007669"/>
    <property type="project" value="UniProtKB-KW"/>
</dbReference>
<dbReference type="EMBL" id="BJHY01000001">
    <property type="protein sequence ID" value="GDY78514.1"/>
    <property type="molecule type" value="Genomic_DNA"/>
</dbReference>
<dbReference type="Gene3D" id="3.40.50.880">
    <property type="match status" value="1"/>
</dbReference>
<proteinExistence type="predicted"/>
<reference evidence="2 5" key="2">
    <citation type="submission" date="2019-04" db="EMBL/GenBank/DDBJ databases">
        <title>Draft genome sequences of Streptomyces avermitilis NBRC 14893.</title>
        <authorList>
            <person name="Komaki H."/>
            <person name="Tamura T."/>
            <person name="Hosoyama A."/>
        </authorList>
    </citation>
    <scope>NUCLEOTIDE SEQUENCE [LARGE SCALE GENOMIC DNA]</scope>
    <source>
        <strain evidence="2 5">NBRC 14893</strain>
    </source>
</reference>
<keyword evidence="3" id="KW-0315">Glutamine amidotransferase</keyword>
<dbReference type="EMBL" id="BJHX01000001">
    <property type="protein sequence ID" value="GDY61392.1"/>
    <property type="molecule type" value="Genomic_DNA"/>
</dbReference>
<dbReference type="Proteomes" id="UP000299211">
    <property type="component" value="Unassembled WGS sequence"/>
</dbReference>
<evidence type="ECO:0000313" key="4">
    <source>
        <dbReference type="Proteomes" id="UP000299211"/>
    </source>
</evidence>
<accession>A0A4D4N3E0</accession>
<dbReference type="Proteomes" id="UP000302139">
    <property type="component" value="Unassembled WGS sequence"/>
</dbReference>
<evidence type="ECO:0000313" key="5">
    <source>
        <dbReference type="Proteomes" id="UP000302139"/>
    </source>
</evidence>
<protein>
    <submittedName>
        <fullName evidence="3">Glutamine amidotransferase</fullName>
    </submittedName>
</protein>
<evidence type="ECO:0000259" key="1">
    <source>
        <dbReference type="Pfam" id="PF01965"/>
    </source>
</evidence>
<dbReference type="STRING" id="33903.AQJ43_08185"/>
<organism evidence="3 4">
    <name type="scientific">Streptomyces avermitilis</name>
    <dbReference type="NCBI Taxonomy" id="33903"/>
    <lineage>
        <taxon>Bacteria</taxon>
        <taxon>Bacillati</taxon>
        <taxon>Actinomycetota</taxon>
        <taxon>Actinomycetes</taxon>
        <taxon>Kitasatosporales</taxon>
        <taxon>Streptomycetaceae</taxon>
        <taxon>Streptomyces</taxon>
    </lineage>
</organism>
<dbReference type="PANTHER" id="PTHR43130">
    <property type="entry name" value="ARAC-FAMILY TRANSCRIPTIONAL REGULATOR"/>
    <property type="match status" value="1"/>
</dbReference>